<dbReference type="EMBL" id="CP071250">
    <property type="protein sequence ID" value="UUF07746.1"/>
    <property type="molecule type" value="Genomic_DNA"/>
</dbReference>
<keyword evidence="4" id="KW-1185">Reference proteome</keyword>
<dbReference type="InterPro" id="IPR001173">
    <property type="entry name" value="Glyco_trans_2-like"/>
</dbReference>
<evidence type="ECO:0000313" key="3">
    <source>
        <dbReference type="EMBL" id="UUF07746.1"/>
    </source>
</evidence>
<dbReference type="Gene3D" id="3.90.550.10">
    <property type="entry name" value="Spore Coat Polysaccharide Biosynthesis Protein SpsA, Chain A"/>
    <property type="match status" value="1"/>
</dbReference>
<dbReference type="RefSeq" id="WP_212724197.1">
    <property type="nucleotide sequence ID" value="NZ_CP071249.1"/>
</dbReference>
<dbReference type="SUPFAM" id="SSF53448">
    <property type="entry name" value="Nucleotide-diphospho-sugar transferases"/>
    <property type="match status" value="1"/>
</dbReference>
<dbReference type="InterPro" id="IPR011990">
    <property type="entry name" value="TPR-like_helical_dom_sf"/>
</dbReference>
<proteinExistence type="predicted"/>
<dbReference type="Pfam" id="PF00535">
    <property type="entry name" value="Glycos_transf_2"/>
    <property type="match status" value="1"/>
</dbReference>
<dbReference type="SUPFAM" id="SSF48452">
    <property type="entry name" value="TPR-like"/>
    <property type="match status" value="1"/>
</dbReference>
<dbReference type="InterPro" id="IPR029044">
    <property type="entry name" value="Nucleotide-diphossugar_trans"/>
</dbReference>
<gene>
    <name evidence="2" type="ORF">J0J69_02610</name>
    <name evidence="3" type="ORF">J0J70_08950</name>
</gene>
<dbReference type="Gene3D" id="1.25.40.10">
    <property type="entry name" value="Tetratricopeptide repeat domain"/>
    <property type="match status" value="1"/>
</dbReference>
<evidence type="ECO:0000313" key="2">
    <source>
        <dbReference type="EMBL" id="UUF06496.1"/>
    </source>
</evidence>
<reference evidence="3 4" key="1">
    <citation type="submission" date="2021-03" db="EMBL/GenBank/DDBJ databases">
        <title>Comparative Genomics and Metabolomics in the genus Turicibacter.</title>
        <authorList>
            <person name="Maki J."/>
            <person name="Looft T."/>
        </authorList>
    </citation>
    <scope>NUCLEOTIDE SEQUENCE</scope>
    <source>
        <strain evidence="3">ISU324</strain>
        <strain evidence="2 4">MMM721</strain>
    </source>
</reference>
<sequence>MNKYKVCVYAIAKNEEQFVDRWMDHVSEADLVVVLDTGSTDHTIEKFKSRGALVYQSKADKFRFDSARNECLEYIPTDVDICVSADVDDVIEYGWRKNLEKAWKKDTTRGFYLYNWSFNEEGQPLVQYTHNRIHARHGYHWIYPTHEIVEYIGEGEEKPVFLTGVVYNHYPDGAKDRSLNLPLLELAVEENPNSNRNLHYLGREYLFYQEWDKAIDMLKRYLDDPNSTWDEERSASMRFIARAYREKKDYSKSKKWLYLAMAETPNAREPYVERAQLSYLEQDWPAVYYFIHEALKIKEKSYGYVNEGFAWDATPYDLGALACYYLGLYQQAINYSNEALILSPHDPRLLSNHQYYLEHQEKYLKNSL</sequence>
<name>A0A9Q9CLV8_9FIRM</name>
<feature type="domain" description="Glycosyltransferase 2-like" evidence="1">
    <location>
        <begin position="9"/>
        <end position="128"/>
    </location>
</feature>
<evidence type="ECO:0000313" key="4">
    <source>
        <dbReference type="Proteomes" id="UP001058016"/>
    </source>
</evidence>
<dbReference type="PANTHER" id="PTHR43630:SF2">
    <property type="entry name" value="GLYCOSYLTRANSFERASE"/>
    <property type="match status" value="1"/>
</dbReference>
<protein>
    <submittedName>
        <fullName evidence="3">Glycosyltransferase</fullName>
    </submittedName>
</protein>
<accession>A0A9Q9CLV8</accession>
<dbReference type="Proteomes" id="UP001058072">
    <property type="component" value="Chromosome"/>
</dbReference>
<dbReference type="AlphaFoldDB" id="A0A9Q9CLV8"/>
<dbReference type="Proteomes" id="UP001058016">
    <property type="component" value="Chromosome"/>
</dbReference>
<dbReference type="EMBL" id="CP071249">
    <property type="protein sequence ID" value="UUF06496.1"/>
    <property type="molecule type" value="Genomic_DNA"/>
</dbReference>
<evidence type="ECO:0000313" key="5">
    <source>
        <dbReference type="Proteomes" id="UP001058072"/>
    </source>
</evidence>
<dbReference type="PANTHER" id="PTHR43630">
    <property type="entry name" value="POLY-BETA-1,6-N-ACETYL-D-GLUCOSAMINE SYNTHASE"/>
    <property type="match status" value="1"/>
</dbReference>
<organism evidence="3 5">
    <name type="scientific">Turicibacter bilis</name>
    <dbReference type="NCBI Taxonomy" id="2735723"/>
    <lineage>
        <taxon>Bacteria</taxon>
        <taxon>Bacillati</taxon>
        <taxon>Bacillota</taxon>
        <taxon>Erysipelotrichia</taxon>
        <taxon>Erysipelotrichales</taxon>
        <taxon>Turicibacteraceae</taxon>
        <taxon>Turicibacter</taxon>
    </lineage>
</organism>
<evidence type="ECO:0000259" key="1">
    <source>
        <dbReference type="Pfam" id="PF00535"/>
    </source>
</evidence>